<protein>
    <submittedName>
        <fullName evidence="1">Uncharacterized protein</fullName>
    </submittedName>
</protein>
<accession>A0A0B7AE70</accession>
<name>A0A0B7AE70_9EUPU</name>
<dbReference type="AlphaFoldDB" id="A0A0B7AE70"/>
<proteinExistence type="predicted"/>
<reference evidence="1" key="1">
    <citation type="submission" date="2014-12" db="EMBL/GenBank/DDBJ databases">
        <title>Insight into the proteome of Arion vulgaris.</title>
        <authorList>
            <person name="Aradska J."/>
            <person name="Bulat T."/>
            <person name="Smidak R."/>
            <person name="Sarate P."/>
            <person name="Gangsoo J."/>
            <person name="Sialana F."/>
            <person name="Bilban M."/>
            <person name="Lubec G."/>
        </authorList>
    </citation>
    <scope>NUCLEOTIDE SEQUENCE</scope>
    <source>
        <tissue evidence="1">Skin</tissue>
    </source>
</reference>
<organism evidence="1">
    <name type="scientific">Arion vulgaris</name>
    <dbReference type="NCBI Taxonomy" id="1028688"/>
    <lineage>
        <taxon>Eukaryota</taxon>
        <taxon>Metazoa</taxon>
        <taxon>Spiralia</taxon>
        <taxon>Lophotrochozoa</taxon>
        <taxon>Mollusca</taxon>
        <taxon>Gastropoda</taxon>
        <taxon>Heterobranchia</taxon>
        <taxon>Euthyneura</taxon>
        <taxon>Panpulmonata</taxon>
        <taxon>Eupulmonata</taxon>
        <taxon>Stylommatophora</taxon>
        <taxon>Helicina</taxon>
        <taxon>Arionoidea</taxon>
        <taxon>Arionidae</taxon>
        <taxon>Arion</taxon>
    </lineage>
</organism>
<sequence>MFLCQCSLMTVTWICVRVDSGSVFPVLFLIVSIEGEISEWFMCYVLKQTNCMSWETIIRKWRWIGHVYHVPVGALARTALRWTAKWKRQGKNCGKRVERLWPELDSEVGKDMRGTLIIGKDAFTQKSARNANQALCVRLSS</sequence>
<evidence type="ECO:0000313" key="1">
    <source>
        <dbReference type="EMBL" id="CEK78346.1"/>
    </source>
</evidence>
<gene>
    <name evidence="1" type="primary">ORF109653</name>
</gene>
<dbReference type="EMBL" id="HACG01031481">
    <property type="protein sequence ID" value="CEK78346.1"/>
    <property type="molecule type" value="Transcribed_RNA"/>
</dbReference>